<keyword evidence="7" id="KW-0406">Ion transport</keyword>
<evidence type="ECO:0000313" key="11">
    <source>
        <dbReference type="Proteomes" id="UP000005239"/>
    </source>
</evidence>
<gene>
    <name evidence="10" type="primary">WBGene00276813</name>
</gene>
<reference evidence="11" key="1">
    <citation type="journal article" date="2008" name="Nat. Genet.">
        <title>The Pristionchus pacificus genome provides a unique perspective on nematode lifestyle and parasitism.</title>
        <authorList>
            <person name="Dieterich C."/>
            <person name="Clifton S.W."/>
            <person name="Schuster L.N."/>
            <person name="Chinwalla A."/>
            <person name="Delehaunty K."/>
            <person name="Dinkelacker I."/>
            <person name="Fulton L."/>
            <person name="Fulton R."/>
            <person name="Godfrey J."/>
            <person name="Minx P."/>
            <person name="Mitreva M."/>
            <person name="Roeseler W."/>
            <person name="Tian H."/>
            <person name="Witte H."/>
            <person name="Yang S.P."/>
            <person name="Wilson R.K."/>
            <person name="Sommer R.J."/>
        </authorList>
    </citation>
    <scope>NUCLEOTIDE SEQUENCE [LARGE SCALE GENOMIC DNA]</scope>
    <source>
        <strain evidence="11">PS312</strain>
    </source>
</reference>
<comment type="subcellular location">
    <subcellularLocation>
        <location evidence="1">Mitochondrion inner membrane</location>
    </subcellularLocation>
</comment>
<evidence type="ECO:0000256" key="4">
    <source>
        <dbReference type="ARBA" id="ARBA00022547"/>
    </source>
</evidence>
<dbReference type="Gene3D" id="1.10.246.110">
    <property type="entry name" value="Mitochondrial ATP synthase-coupling factor 6"/>
    <property type="match status" value="1"/>
</dbReference>
<dbReference type="GO" id="GO:0015986">
    <property type="term" value="P:proton motive force-driven ATP synthesis"/>
    <property type="evidence" value="ECO:0007669"/>
    <property type="project" value="InterPro"/>
</dbReference>
<proteinExistence type="inferred from homology"/>
<dbReference type="Pfam" id="PF05511">
    <property type="entry name" value="ATP-synt_F6"/>
    <property type="match status" value="1"/>
</dbReference>
<dbReference type="InterPro" id="IPR036204">
    <property type="entry name" value="ATP_synth_f6_sf_mt"/>
</dbReference>
<evidence type="ECO:0000256" key="2">
    <source>
        <dbReference type="ARBA" id="ARBA00007346"/>
    </source>
</evidence>
<evidence type="ECO:0000256" key="3">
    <source>
        <dbReference type="ARBA" id="ARBA00022448"/>
    </source>
</evidence>
<dbReference type="PANTHER" id="PTHR12441">
    <property type="entry name" value="ATP SYNTHASE COUPLING FACTOR 6, MITOCHONDRIAL"/>
    <property type="match status" value="1"/>
</dbReference>
<evidence type="ECO:0000256" key="9">
    <source>
        <dbReference type="ARBA" id="ARBA00023136"/>
    </source>
</evidence>
<dbReference type="GO" id="GO:0005743">
    <property type="term" value="C:mitochondrial inner membrane"/>
    <property type="evidence" value="ECO:0007669"/>
    <property type="project" value="UniProtKB-SubCell"/>
</dbReference>
<dbReference type="Proteomes" id="UP000005239">
    <property type="component" value="Unassembled WGS sequence"/>
</dbReference>
<evidence type="ECO:0000256" key="6">
    <source>
        <dbReference type="ARBA" id="ARBA00022792"/>
    </source>
</evidence>
<dbReference type="InterPro" id="IPR008387">
    <property type="entry name" value="ATP_synth_f6_mt"/>
</dbReference>
<dbReference type="AlphaFoldDB" id="A0A8R1UTB7"/>
<dbReference type="FunFam" id="1.10.246.110:FF:000001">
    <property type="entry name" value="ATP synthase-coupling factor 6, mitochondrial"/>
    <property type="match status" value="1"/>
</dbReference>
<dbReference type="EnsemblMetazoa" id="PPA38444.1">
    <property type="protein sequence ID" value="PPA38444.1"/>
    <property type="gene ID" value="WBGene00276813"/>
</dbReference>
<keyword evidence="11" id="KW-1185">Reference proteome</keyword>
<keyword evidence="3" id="KW-0813">Transport</keyword>
<keyword evidence="5" id="KW-0375">Hydrogen ion transport</keyword>
<dbReference type="SUPFAM" id="SSF111357">
    <property type="entry name" value="Mitochondrial ATP synthase coupling factor 6"/>
    <property type="match status" value="1"/>
</dbReference>
<evidence type="ECO:0000256" key="8">
    <source>
        <dbReference type="ARBA" id="ARBA00023128"/>
    </source>
</evidence>
<protein>
    <submittedName>
        <fullName evidence="10">ATP synthase-coupling factor 6, mitochondrial</fullName>
    </submittedName>
</protein>
<evidence type="ECO:0000256" key="7">
    <source>
        <dbReference type="ARBA" id="ARBA00023065"/>
    </source>
</evidence>
<keyword evidence="8" id="KW-0496">Mitochondrion</keyword>
<dbReference type="GO" id="GO:0045259">
    <property type="term" value="C:proton-transporting ATP synthase complex"/>
    <property type="evidence" value="ECO:0000318"/>
    <property type="project" value="GO_Central"/>
</dbReference>
<evidence type="ECO:0000256" key="1">
    <source>
        <dbReference type="ARBA" id="ARBA00004273"/>
    </source>
</evidence>
<sequence>MIDHCFRVVNMFRVAASRALSTSARRDGDLVQQAFVKKIKEFGQKGGDLVNTNPEVKKALQDELNRLAQKFHLANADIVGRIPTNFESAKVESSVAALLEGQSVSALSETIKKEKSEYVATRAAKKAAEVARAAAIKGN</sequence>
<organism evidence="10 11">
    <name type="scientific">Pristionchus pacificus</name>
    <name type="common">Parasitic nematode worm</name>
    <dbReference type="NCBI Taxonomy" id="54126"/>
    <lineage>
        <taxon>Eukaryota</taxon>
        <taxon>Metazoa</taxon>
        <taxon>Ecdysozoa</taxon>
        <taxon>Nematoda</taxon>
        <taxon>Chromadorea</taxon>
        <taxon>Rhabditida</taxon>
        <taxon>Rhabditina</taxon>
        <taxon>Diplogasteromorpha</taxon>
        <taxon>Diplogasteroidea</taxon>
        <taxon>Neodiplogasteridae</taxon>
        <taxon>Pristionchus</taxon>
    </lineage>
</organism>
<accession>A0A8R1UTB7</accession>
<dbReference type="GO" id="GO:0015078">
    <property type="term" value="F:proton transmembrane transporter activity"/>
    <property type="evidence" value="ECO:0007669"/>
    <property type="project" value="InterPro"/>
</dbReference>
<keyword evidence="6" id="KW-0999">Mitochondrion inner membrane</keyword>
<keyword evidence="4" id="KW-0138">CF(0)</keyword>
<comment type="similarity">
    <text evidence="2">Belongs to the eukaryotic ATPase subunit F6 family.</text>
</comment>
<name>A0A8R1UTB7_PRIPA</name>
<dbReference type="PANTHER" id="PTHR12441:SF10">
    <property type="entry name" value="ATP SYNTHASE-COUPLING FACTOR 6, MITOCHONDRIAL"/>
    <property type="match status" value="1"/>
</dbReference>
<reference evidence="10" key="2">
    <citation type="submission" date="2022-06" db="UniProtKB">
        <authorList>
            <consortium name="EnsemblMetazoa"/>
        </authorList>
    </citation>
    <scope>IDENTIFICATION</scope>
    <source>
        <strain evidence="10">PS312</strain>
    </source>
</reference>
<keyword evidence="9" id="KW-0472">Membrane</keyword>
<evidence type="ECO:0000313" key="10">
    <source>
        <dbReference type="EnsemblMetazoa" id="PPA38444.1"/>
    </source>
</evidence>
<evidence type="ECO:0000256" key="5">
    <source>
        <dbReference type="ARBA" id="ARBA00022781"/>
    </source>
</evidence>